<evidence type="ECO:0000256" key="1">
    <source>
        <dbReference type="PROSITE-ProRule" id="PRU00047"/>
    </source>
</evidence>
<feature type="compositionally biased region" description="Basic residues" evidence="2">
    <location>
        <begin position="121"/>
        <end position="133"/>
    </location>
</feature>
<gene>
    <name evidence="4" type="ORF">GWK47_025930</name>
</gene>
<dbReference type="GO" id="GO:0008270">
    <property type="term" value="F:zinc ion binding"/>
    <property type="evidence" value="ECO:0007669"/>
    <property type="project" value="UniProtKB-KW"/>
</dbReference>
<evidence type="ECO:0000313" key="5">
    <source>
        <dbReference type="Proteomes" id="UP000770661"/>
    </source>
</evidence>
<evidence type="ECO:0000313" key="4">
    <source>
        <dbReference type="EMBL" id="KAG0698912.1"/>
    </source>
</evidence>
<sequence>MLQGHVPFIQEPVHCYRCQAFGHYQRQCQRRQELCGVYSGEHASRDCVHRLRDGGERPVARCPNCGARHHAWNRRCPAQLRQIPGSTVPRQLQWKEAPLLLPRSAPQLPAPRIEDAVETRRPRRRRRKKRPQRNRPLSPLGDMDVNAQAPVIPQNPAPFGDGGH</sequence>
<keyword evidence="5" id="KW-1185">Reference proteome</keyword>
<keyword evidence="1" id="KW-0863">Zinc-finger</keyword>
<name>A0A8J8WLD6_CHIOP</name>
<organism evidence="4 5">
    <name type="scientific">Chionoecetes opilio</name>
    <name type="common">Atlantic snow crab</name>
    <name type="synonym">Cancer opilio</name>
    <dbReference type="NCBI Taxonomy" id="41210"/>
    <lineage>
        <taxon>Eukaryota</taxon>
        <taxon>Metazoa</taxon>
        <taxon>Ecdysozoa</taxon>
        <taxon>Arthropoda</taxon>
        <taxon>Crustacea</taxon>
        <taxon>Multicrustacea</taxon>
        <taxon>Malacostraca</taxon>
        <taxon>Eumalacostraca</taxon>
        <taxon>Eucarida</taxon>
        <taxon>Decapoda</taxon>
        <taxon>Pleocyemata</taxon>
        <taxon>Brachyura</taxon>
        <taxon>Eubrachyura</taxon>
        <taxon>Majoidea</taxon>
        <taxon>Majidae</taxon>
        <taxon>Chionoecetes</taxon>
    </lineage>
</organism>
<accession>A0A8J8WLD6</accession>
<dbReference type="OrthoDB" id="4230923at2759"/>
<dbReference type="SUPFAM" id="SSF57756">
    <property type="entry name" value="Retrovirus zinc finger-like domains"/>
    <property type="match status" value="1"/>
</dbReference>
<feature type="domain" description="CCHC-type" evidence="3">
    <location>
        <begin position="15"/>
        <end position="30"/>
    </location>
</feature>
<evidence type="ECO:0000256" key="2">
    <source>
        <dbReference type="SAM" id="MobiDB-lite"/>
    </source>
</evidence>
<keyword evidence="1" id="KW-0479">Metal-binding</keyword>
<dbReference type="InterPro" id="IPR036875">
    <property type="entry name" value="Znf_CCHC_sf"/>
</dbReference>
<dbReference type="GO" id="GO:0003676">
    <property type="term" value="F:nucleic acid binding"/>
    <property type="evidence" value="ECO:0007669"/>
    <property type="project" value="InterPro"/>
</dbReference>
<reference evidence="4" key="1">
    <citation type="submission" date="2020-07" db="EMBL/GenBank/DDBJ databases">
        <title>The High-quality genome of the commercially important snow crab, Chionoecetes opilio.</title>
        <authorList>
            <person name="Jeong J.-H."/>
            <person name="Ryu S."/>
        </authorList>
    </citation>
    <scope>NUCLEOTIDE SEQUENCE</scope>
    <source>
        <strain evidence="4">MADBK_172401_WGS</strain>
        <tissue evidence="4">Digestive gland</tissue>
    </source>
</reference>
<dbReference type="PROSITE" id="PS50158">
    <property type="entry name" value="ZF_CCHC"/>
    <property type="match status" value="1"/>
</dbReference>
<dbReference type="Proteomes" id="UP000770661">
    <property type="component" value="Unassembled WGS sequence"/>
</dbReference>
<dbReference type="InterPro" id="IPR001878">
    <property type="entry name" value="Znf_CCHC"/>
</dbReference>
<keyword evidence="1" id="KW-0862">Zinc</keyword>
<protein>
    <recommendedName>
        <fullName evidence="3">CCHC-type domain-containing protein</fullName>
    </recommendedName>
</protein>
<evidence type="ECO:0000259" key="3">
    <source>
        <dbReference type="PROSITE" id="PS50158"/>
    </source>
</evidence>
<proteinExistence type="predicted"/>
<comment type="caution">
    <text evidence="4">The sequence shown here is derived from an EMBL/GenBank/DDBJ whole genome shotgun (WGS) entry which is preliminary data.</text>
</comment>
<feature type="region of interest" description="Disordered" evidence="2">
    <location>
        <begin position="101"/>
        <end position="164"/>
    </location>
</feature>
<dbReference type="EMBL" id="JACEEZ010025643">
    <property type="protein sequence ID" value="KAG0698912.1"/>
    <property type="molecule type" value="Genomic_DNA"/>
</dbReference>
<dbReference type="AlphaFoldDB" id="A0A8J8WLD6"/>